<evidence type="ECO:0000256" key="1">
    <source>
        <dbReference type="SAM" id="MobiDB-lite"/>
    </source>
</evidence>
<accession>A0ABY6B5U9</accession>
<organism evidence="2 3">
    <name type="scientific">Roseateles amylovorans</name>
    <dbReference type="NCBI Taxonomy" id="2978473"/>
    <lineage>
        <taxon>Bacteria</taxon>
        <taxon>Pseudomonadati</taxon>
        <taxon>Pseudomonadota</taxon>
        <taxon>Betaproteobacteria</taxon>
        <taxon>Burkholderiales</taxon>
        <taxon>Sphaerotilaceae</taxon>
        <taxon>Roseateles</taxon>
    </lineage>
</organism>
<dbReference type="Proteomes" id="UP001064933">
    <property type="component" value="Chromosome"/>
</dbReference>
<dbReference type="RefSeq" id="WP_261760361.1">
    <property type="nucleotide sequence ID" value="NZ_CP104562.2"/>
</dbReference>
<feature type="compositionally biased region" description="Polar residues" evidence="1">
    <location>
        <begin position="1"/>
        <end position="10"/>
    </location>
</feature>
<proteinExistence type="predicted"/>
<reference evidence="2" key="1">
    <citation type="submission" date="2022-10" db="EMBL/GenBank/DDBJ databases">
        <title>Characterization and whole genome sequencing of a new Roseateles species, isolated from fresh water.</title>
        <authorList>
            <person name="Guliayeva D.Y."/>
            <person name="Akhremchuk A.E."/>
            <person name="Sikolenko M.A."/>
            <person name="Valentovich L.N."/>
            <person name="Sidarenka A.V."/>
        </authorList>
    </citation>
    <scope>NUCLEOTIDE SEQUENCE</scope>
    <source>
        <strain evidence="2">BIM B-1768</strain>
    </source>
</reference>
<evidence type="ECO:0000313" key="3">
    <source>
        <dbReference type="Proteomes" id="UP001064933"/>
    </source>
</evidence>
<dbReference type="EMBL" id="CP104562">
    <property type="protein sequence ID" value="UXH80544.1"/>
    <property type="molecule type" value="Genomic_DNA"/>
</dbReference>
<feature type="region of interest" description="Disordered" evidence="1">
    <location>
        <begin position="42"/>
        <end position="67"/>
    </location>
</feature>
<name>A0ABY6B5U9_9BURK</name>
<feature type="region of interest" description="Disordered" evidence="1">
    <location>
        <begin position="1"/>
        <end position="27"/>
    </location>
</feature>
<sequence length="277" mass="30478">MNSQEPSTDLQMGAAGTAERPSTQEVKKKLATILSRIDKLPQPSHLSSTLSNECRRLNDSPPSRRTGTETWLANVQILQSQVAYAHMVLNALNRTEEMRCQLSARAKGFPQGTLRDAGHRREGSASGLLKQAHDAFGRGHLEYAAGLADVAEKATSGGLLMLEGSSTQWPDPEQQIRRSHTLKGLFHDFKTRETGLLASREGRLGVEQFEASVIRFETAESHSEAESALIDMGNALELVQRRRLILPPTYVSPELVQLGELDLPPPYDWAMGEGRAN</sequence>
<protein>
    <submittedName>
        <fullName evidence="2">Uncharacterized protein</fullName>
    </submittedName>
</protein>
<keyword evidence="3" id="KW-1185">Reference proteome</keyword>
<evidence type="ECO:0000313" key="2">
    <source>
        <dbReference type="EMBL" id="UXH80544.1"/>
    </source>
</evidence>
<gene>
    <name evidence="2" type="ORF">N4261_12000</name>
</gene>